<dbReference type="GeneID" id="43474678"/>
<dbReference type="AlphaFoldDB" id="A0A0E3S9R0"/>
<dbReference type="Proteomes" id="UP000033101">
    <property type="component" value="Chromosome"/>
</dbReference>
<keyword evidence="2" id="KW-1185">Reference proteome</keyword>
<evidence type="ECO:0000313" key="2">
    <source>
        <dbReference type="Proteomes" id="UP000033101"/>
    </source>
</evidence>
<accession>A0A0E3S9R0</accession>
<reference evidence="1 2" key="1">
    <citation type="submission" date="2014-07" db="EMBL/GenBank/DDBJ databases">
        <title>Methanogenic archaea and the global carbon cycle.</title>
        <authorList>
            <person name="Henriksen J.R."/>
            <person name="Luke J."/>
            <person name="Reinhart S."/>
            <person name="Benedict M.N."/>
            <person name="Youngblut N.D."/>
            <person name="Metcalf M.E."/>
            <person name="Whitaker R.J."/>
            <person name="Metcalf W.W."/>
        </authorList>
    </citation>
    <scope>NUCLEOTIDE SEQUENCE [LARGE SCALE GENOMIC DNA]</scope>
    <source>
        <strain evidence="1 2">HB-1</strain>
    </source>
</reference>
<dbReference type="KEGG" id="mhor:MSHOH_0983"/>
<sequence>MESFPVDIHIKKINQHFHIDDSFFKTCTNLSCMGEWGQEYFGNYCGCLGVPLLSEKG</sequence>
<dbReference type="EMBL" id="CP009516">
    <property type="protein sequence ID" value="AKB77466.1"/>
    <property type="molecule type" value="Genomic_DNA"/>
</dbReference>
<dbReference type="STRING" id="1434110.MSHOH_0983"/>
<dbReference type="Gene3D" id="1.10.1670.10">
    <property type="entry name" value="Helix-hairpin-Helix base-excision DNA repair enzymes (C-terminal)"/>
    <property type="match status" value="1"/>
</dbReference>
<dbReference type="PATRIC" id="fig|1434110.4.peg.1223"/>
<gene>
    <name evidence="1" type="ORF">MSHOH_0983</name>
</gene>
<dbReference type="RefSeq" id="WP_239451232.1">
    <property type="nucleotide sequence ID" value="NZ_BBCW01000012.1"/>
</dbReference>
<protein>
    <submittedName>
        <fullName evidence="1">8-oxoguanine DNA glycosylase</fullName>
    </submittedName>
</protein>
<name>A0A0E3S9R0_9EURY</name>
<evidence type="ECO:0000313" key="1">
    <source>
        <dbReference type="EMBL" id="AKB77466.1"/>
    </source>
</evidence>
<dbReference type="InterPro" id="IPR023170">
    <property type="entry name" value="HhH_base_excis_C"/>
</dbReference>
<proteinExistence type="predicted"/>
<dbReference type="HOGENOM" id="CLU_2985683_0_0_2"/>
<organism evidence="1 2">
    <name type="scientific">Methanosarcina horonobensis HB-1 = JCM 15518</name>
    <dbReference type="NCBI Taxonomy" id="1434110"/>
    <lineage>
        <taxon>Archaea</taxon>
        <taxon>Methanobacteriati</taxon>
        <taxon>Methanobacteriota</taxon>
        <taxon>Stenosarchaea group</taxon>
        <taxon>Methanomicrobia</taxon>
        <taxon>Methanosarcinales</taxon>
        <taxon>Methanosarcinaceae</taxon>
        <taxon>Methanosarcina</taxon>
    </lineage>
</organism>